<comment type="caution">
    <text evidence="2">The sequence shown here is derived from an EMBL/GenBank/DDBJ whole genome shotgun (WGS) entry which is preliminary data.</text>
</comment>
<gene>
    <name evidence="2" type="ORF">B5V51_11911</name>
</gene>
<sequence>MLKFIILLFVSVCGVYGYFTLPGKCPENVQLQEEFRPADFFNKWYQAYHYSSDGQNQNNCSVIELQTRATGIYLNQSRVDRGLFHRYSIAKVGIPTSIEDGARLDVTFSFDDAPRRFYVWILSRNEVLNDVSKELAIRSLPRIGVDPKKLVKDDWSRCAPKYYEDRQAEPLTFRYPVFVRY</sequence>
<organism evidence="2">
    <name type="scientific">Heliothis virescens</name>
    <name type="common">Tobacco budworm moth</name>
    <dbReference type="NCBI Taxonomy" id="7102"/>
    <lineage>
        <taxon>Eukaryota</taxon>
        <taxon>Metazoa</taxon>
        <taxon>Ecdysozoa</taxon>
        <taxon>Arthropoda</taxon>
        <taxon>Hexapoda</taxon>
        <taxon>Insecta</taxon>
        <taxon>Pterygota</taxon>
        <taxon>Neoptera</taxon>
        <taxon>Endopterygota</taxon>
        <taxon>Lepidoptera</taxon>
        <taxon>Glossata</taxon>
        <taxon>Ditrysia</taxon>
        <taxon>Noctuoidea</taxon>
        <taxon>Noctuidae</taxon>
        <taxon>Heliothinae</taxon>
        <taxon>Heliothis</taxon>
    </lineage>
</organism>
<accession>A0A2A4JTF5</accession>
<proteinExistence type="predicted"/>
<dbReference type="AlphaFoldDB" id="A0A2A4JTF5"/>
<evidence type="ECO:0000313" key="2">
    <source>
        <dbReference type="EMBL" id="PCG75317.1"/>
    </source>
</evidence>
<dbReference type="InterPro" id="IPR012674">
    <property type="entry name" value="Calycin"/>
</dbReference>
<dbReference type="EMBL" id="NWSH01000611">
    <property type="protein sequence ID" value="PCG75317.1"/>
    <property type="molecule type" value="Genomic_DNA"/>
</dbReference>
<evidence type="ECO:0000256" key="1">
    <source>
        <dbReference type="SAM" id="SignalP"/>
    </source>
</evidence>
<evidence type="ECO:0008006" key="3">
    <source>
        <dbReference type="Google" id="ProtNLM"/>
    </source>
</evidence>
<reference evidence="2" key="1">
    <citation type="submission" date="2017-09" db="EMBL/GenBank/DDBJ databases">
        <title>Contemporary evolution of a Lepidopteran species, Heliothis virescens, in response to modern agricultural practices.</title>
        <authorList>
            <person name="Fritz M.L."/>
            <person name="Deyonke A.M."/>
            <person name="Papanicolaou A."/>
            <person name="Micinski S."/>
            <person name="Westbrook J."/>
            <person name="Gould F."/>
        </authorList>
    </citation>
    <scope>NUCLEOTIDE SEQUENCE [LARGE SCALE GENOMIC DNA]</scope>
    <source>
        <strain evidence="2">HvINT-</strain>
        <tissue evidence="2">Whole body</tissue>
    </source>
</reference>
<dbReference type="Gene3D" id="2.40.128.20">
    <property type="match status" value="1"/>
</dbReference>
<dbReference type="SUPFAM" id="SSF50814">
    <property type="entry name" value="Lipocalins"/>
    <property type="match status" value="1"/>
</dbReference>
<keyword evidence="1" id="KW-0732">Signal</keyword>
<feature type="signal peptide" evidence="1">
    <location>
        <begin position="1"/>
        <end position="17"/>
    </location>
</feature>
<name>A0A2A4JTF5_HELVI</name>
<feature type="chain" id="PRO_5012585078" description="Lipocalin/cytosolic fatty-acid binding domain-containing protein" evidence="1">
    <location>
        <begin position="18"/>
        <end position="181"/>
    </location>
</feature>
<protein>
    <recommendedName>
        <fullName evidence="3">Lipocalin/cytosolic fatty-acid binding domain-containing protein</fullName>
    </recommendedName>
</protein>